<dbReference type="AlphaFoldDB" id="A0A7C9DBJ7"/>
<accession>A0A7C9DBJ7</accession>
<proteinExistence type="predicted"/>
<dbReference type="EMBL" id="GISG01091012">
    <property type="protein sequence ID" value="MBA4634408.1"/>
    <property type="molecule type" value="Transcribed_RNA"/>
</dbReference>
<reference evidence="1" key="2">
    <citation type="submission" date="2020-07" db="EMBL/GenBank/DDBJ databases">
        <authorList>
            <person name="Vera ALvarez R."/>
            <person name="Arias-Moreno D.M."/>
            <person name="Jimenez-Jacinto V."/>
            <person name="Jimenez-Bremont J.F."/>
            <person name="Swaminathan K."/>
            <person name="Moose S.P."/>
            <person name="Guerrero-Gonzalez M.L."/>
            <person name="Marino-Ramirez L."/>
            <person name="Landsman D."/>
            <person name="Rodriguez-Kessler M."/>
            <person name="Delgado-Sanchez P."/>
        </authorList>
    </citation>
    <scope>NUCLEOTIDE SEQUENCE</scope>
    <source>
        <tissue evidence="1">Cladode</tissue>
    </source>
</reference>
<name>A0A7C9DBJ7_OPUST</name>
<protein>
    <submittedName>
        <fullName evidence="1">Uncharacterized protein</fullName>
    </submittedName>
</protein>
<reference evidence="1" key="1">
    <citation type="journal article" date="2013" name="J. Plant Res.">
        <title>Effect of fungi and light on seed germination of three Opuntia species from semiarid lands of central Mexico.</title>
        <authorList>
            <person name="Delgado-Sanchez P."/>
            <person name="Jimenez-Bremont J.F."/>
            <person name="Guerrero-Gonzalez Mde L."/>
            <person name="Flores J."/>
        </authorList>
    </citation>
    <scope>NUCLEOTIDE SEQUENCE</scope>
    <source>
        <tissue evidence="1">Cladode</tissue>
    </source>
</reference>
<evidence type="ECO:0000313" key="1">
    <source>
        <dbReference type="EMBL" id="MBA4634408.1"/>
    </source>
</evidence>
<sequence length="117" mass="13113">MAKHWISSFCTGCKLHREVIHACSGRQTHKQITAPIVRAQAWHRDFTVDNKAITTWLVLKASFRLLQQLKGPTSCFQSSSHLFLRLVSTFPSTNGDAENVMLAFLGSSSDAQSEHKK</sequence>
<organism evidence="1">
    <name type="scientific">Opuntia streptacantha</name>
    <name type="common">Prickly pear cactus</name>
    <name type="synonym">Opuntia cardona</name>
    <dbReference type="NCBI Taxonomy" id="393608"/>
    <lineage>
        <taxon>Eukaryota</taxon>
        <taxon>Viridiplantae</taxon>
        <taxon>Streptophyta</taxon>
        <taxon>Embryophyta</taxon>
        <taxon>Tracheophyta</taxon>
        <taxon>Spermatophyta</taxon>
        <taxon>Magnoliopsida</taxon>
        <taxon>eudicotyledons</taxon>
        <taxon>Gunneridae</taxon>
        <taxon>Pentapetalae</taxon>
        <taxon>Caryophyllales</taxon>
        <taxon>Cactineae</taxon>
        <taxon>Cactaceae</taxon>
        <taxon>Opuntioideae</taxon>
        <taxon>Opuntia</taxon>
    </lineage>
</organism>